<organism evidence="1">
    <name type="scientific">Homalodisca liturata</name>
    <dbReference type="NCBI Taxonomy" id="320908"/>
    <lineage>
        <taxon>Eukaryota</taxon>
        <taxon>Metazoa</taxon>
        <taxon>Ecdysozoa</taxon>
        <taxon>Arthropoda</taxon>
        <taxon>Hexapoda</taxon>
        <taxon>Insecta</taxon>
        <taxon>Pterygota</taxon>
        <taxon>Neoptera</taxon>
        <taxon>Paraneoptera</taxon>
        <taxon>Hemiptera</taxon>
        <taxon>Auchenorrhyncha</taxon>
        <taxon>Membracoidea</taxon>
        <taxon>Cicadellidae</taxon>
        <taxon>Cicadellinae</taxon>
        <taxon>Proconiini</taxon>
        <taxon>Homalodisca</taxon>
    </lineage>
</organism>
<proteinExistence type="predicted"/>
<sequence length="155" mass="18563">MSYLKIISSIVFSFCFSSASDDVINLMDLSMKLKKLIKKPEGTTPYILENLECFLDGFRSYSDKVFANDSEAISDYDLMEQEEGPHHLKLFPIEMMPLLNYYDWDSYDCWLFGGYLEKTKQIWYRLSEYMEARKRTLMIQKRRERKMHLDQENTK</sequence>
<accession>A0A1B6H801</accession>
<reference evidence="1" key="1">
    <citation type="submission" date="2015-11" db="EMBL/GenBank/DDBJ databases">
        <title>De novo transcriptome assembly of four potential Pierce s Disease insect vectors from Arizona vineyards.</title>
        <authorList>
            <person name="Tassone E.E."/>
        </authorList>
    </citation>
    <scope>NUCLEOTIDE SEQUENCE</scope>
</reference>
<evidence type="ECO:0000313" key="1">
    <source>
        <dbReference type="EMBL" id="JAS70845.1"/>
    </source>
</evidence>
<protein>
    <submittedName>
        <fullName evidence="1">Uncharacterized protein</fullName>
    </submittedName>
</protein>
<gene>
    <name evidence="1" type="ORF">g.8003</name>
</gene>
<dbReference type="AlphaFoldDB" id="A0A1B6H801"/>
<dbReference type="EMBL" id="GECU01036861">
    <property type="protein sequence ID" value="JAS70845.1"/>
    <property type="molecule type" value="Transcribed_RNA"/>
</dbReference>
<name>A0A1B6H801_9HEMI</name>